<evidence type="ECO:0000313" key="2">
    <source>
        <dbReference type="Proteomes" id="UP001500390"/>
    </source>
</evidence>
<evidence type="ECO:0000313" key="1">
    <source>
        <dbReference type="EMBL" id="GAA4399396.1"/>
    </source>
</evidence>
<dbReference type="Proteomes" id="UP001500390">
    <property type="component" value="Unassembled WGS sequence"/>
</dbReference>
<dbReference type="EMBL" id="BAABFX010000033">
    <property type="protein sequence ID" value="GAA4399396.1"/>
    <property type="molecule type" value="Genomic_DNA"/>
</dbReference>
<comment type="caution">
    <text evidence="1">The sequence shown here is derived from an EMBL/GenBank/DDBJ whole genome shotgun (WGS) entry which is preliminary data.</text>
</comment>
<sequence length="108" mass="10741">MPSPSDIPSVKAYGEASPECAGMSAALMGATRIGGLADQGKVTQGDVEAAYTDPLLNDIPVDAVPILADMKTASMSLVGLDAAAAQAQLGTFQSALSNLVATAEAVCS</sequence>
<gene>
    <name evidence="1" type="ORF">GCM10023153_25480</name>
</gene>
<protein>
    <submittedName>
        <fullName evidence="1">Uncharacterized protein</fullName>
    </submittedName>
</protein>
<reference evidence="2" key="1">
    <citation type="journal article" date="2019" name="Int. J. Syst. Evol. Microbiol.">
        <title>The Global Catalogue of Microorganisms (GCM) 10K type strain sequencing project: providing services to taxonomists for standard genome sequencing and annotation.</title>
        <authorList>
            <consortium name="The Broad Institute Genomics Platform"/>
            <consortium name="The Broad Institute Genome Sequencing Center for Infectious Disease"/>
            <person name="Wu L."/>
            <person name="Ma J."/>
        </authorList>
    </citation>
    <scope>NUCLEOTIDE SEQUENCE [LARGE SCALE GENOMIC DNA]</scope>
    <source>
        <strain evidence="2">JCM 17738</strain>
    </source>
</reference>
<dbReference type="RefSeq" id="WP_159899893.1">
    <property type="nucleotide sequence ID" value="NZ_BAABFX010000033.1"/>
</dbReference>
<organism evidence="1 2">
    <name type="scientific">Ornithinibacter aureus</name>
    <dbReference type="NCBI Taxonomy" id="622664"/>
    <lineage>
        <taxon>Bacteria</taxon>
        <taxon>Bacillati</taxon>
        <taxon>Actinomycetota</taxon>
        <taxon>Actinomycetes</taxon>
        <taxon>Micrococcales</taxon>
        <taxon>Intrasporangiaceae</taxon>
        <taxon>Ornithinibacter</taxon>
    </lineage>
</organism>
<name>A0ABP8K2X2_9MICO</name>
<keyword evidence="2" id="KW-1185">Reference proteome</keyword>
<accession>A0ABP8K2X2</accession>
<proteinExistence type="predicted"/>